<dbReference type="AlphaFoldDB" id="A0A1M7FPR3"/>
<evidence type="ECO:0000313" key="1">
    <source>
        <dbReference type="EMBL" id="SHM05955.1"/>
    </source>
</evidence>
<reference evidence="1 2" key="1">
    <citation type="submission" date="2016-11" db="EMBL/GenBank/DDBJ databases">
        <authorList>
            <person name="Jaros S."/>
            <person name="Januszkiewicz K."/>
            <person name="Wedrychowicz H."/>
        </authorList>
    </citation>
    <scope>NUCLEOTIDE SEQUENCE [LARGE SCALE GENOMIC DNA]</scope>
    <source>
        <strain evidence="1 2">DSM 15930</strain>
    </source>
</reference>
<dbReference type="RefSeq" id="WP_170865428.1">
    <property type="nucleotide sequence ID" value="NZ_FRCP01000006.1"/>
</dbReference>
<proteinExistence type="predicted"/>
<dbReference type="EMBL" id="FRCP01000006">
    <property type="protein sequence ID" value="SHM05955.1"/>
    <property type="molecule type" value="Genomic_DNA"/>
</dbReference>
<gene>
    <name evidence="1" type="ORF">SAMN02746066_00573</name>
</gene>
<accession>A0A1M7FPR3</accession>
<dbReference type="STRING" id="1120996.SAMN02746066_00573"/>
<name>A0A1M7FPR3_9FIRM</name>
<evidence type="ECO:0000313" key="2">
    <source>
        <dbReference type="Proteomes" id="UP000184038"/>
    </source>
</evidence>
<protein>
    <submittedName>
        <fullName evidence="1">Uncharacterized protein</fullName>
    </submittedName>
</protein>
<keyword evidence="2" id="KW-1185">Reference proteome</keyword>
<organism evidence="1 2">
    <name type="scientific">Anaerosporobacter mobilis DSM 15930</name>
    <dbReference type="NCBI Taxonomy" id="1120996"/>
    <lineage>
        <taxon>Bacteria</taxon>
        <taxon>Bacillati</taxon>
        <taxon>Bacillota</taxon>
        <taxon>Clostridia</taxon>
        <taxon>Lachnospirales</taxon>
        <taxon>Lachnospiraceae</taxon>
        <taxon>Anaerosporobacter</taxon>
    </lineage>
</organism>
<dbReference type="Proteomes" id="UP000184038">
    <property type="component" value="Unassembled WGS sequence"/>
</dbReference>
<sequence length="49" mass="5707">MEDMSTKQLAELVAVLIDKLIADNRMEDVQKATKDQAERDRLLKEYNLI</sequence>